<dbReference type="SUPFAM" id="SSF57756">
    <property type="entry name" value="Retrovirus zinc finger-like domains"/>
    <property type="match status" value="1"/>
</dbReference>
<dbReference type="Proteomes" id="UP001283361">
    <property type="component" value="Unassembled WGS sequence"/>
</dbReference>
<gene>
    <name evidence="4" type="ORF">RRG08_042499</name>
</gene>
<evidence type="ECO:0000259" key="3">
    <source>
        <dbReference type="PROSITE" id="PS50158"/>
    </source>
</evidence>
<proteinExistence type="predicted"/>
<feature type="region of interest" description="Disordered" evidence="2">
    <location>
        <begin position="193"/>
        <end position="238"/>
    </location>
</feature>
<feature type="compositionally biased region" description="Basic and acidic residues" evidence="2">
    <location>
        <begin position="193"/>
        <end position="203"/>
    </location>
</feature>
<dbReference type="GO" id="GO:0008270">
    <property type="term" value="F:zinc ion binding"/>
    <property type="evidence" value="ECO:0007669"/>
    <property type="project" value="UniProtKB-KW"/>
</dbReference>
<reference evidence="4" key="1">
    <citation type="journal article" date="2023" name="G3 (Bethesda)">
        <title>A reference genome for the long-term kleptoplast-retaining sea slug Elysia crispata morphotype clarki.</title>
        <authorList>
            <person name="Eastman K.E."/>
            <person name="Pendleton A.L."/>
            <person name="Shaikh M.A."/>
            <person name="Suttiyut T."/>
            <person name="Ogas R."/>
            <person name="Tomko P."/>
            <person name="Gavelis G."/>
            <person name="Widhalm J.R."/>
            <person name="Wisecaver J.H."/>
        </authorList>
    </citation>
    <scope>NUCLEOTIDE SEQUENCE</scope>
    <source>
        <strain evidence="4">ECLA1</strain>
    </source>
</reference>
<dbReference type="GO" id="GO:0003676">
    <property type="term" value="F:nucleic acid binding"/>
    <property type="evidence" value="ECO:0007669"/>
    <property type="project" value="InterPro"/>
</dbReference>
<dbReference type="SMART" id="SM00343">
    <property type="entry name" value="ZnF_C2HC"/>
    <property type="match status" value="1"/>
</dbReference>
<dbReference type="PANTHER" id="PTHR47481:SF14">
    <property type="entry name" value="RETROTRANSPOSON COPIA-LIKE N-TERMINAL DOMAIN-CONTAINING PROTEIN"/>
    <property type="match status" value="1"/>
</dbReference>
<protein>
    <recommendedName>
        <fullName evidence="3">CCHC-type domain-containing protein</fullName>
    </recommendedName>
</protein>
<accession>A0AAE0YDM3</accession>
<keyword evidence="1" id="KW-0862">Zinc</keyword>
<feature type="domain" description="CCHC-type" evidence="3">
    <location>
        <begin position="246"/>
        <end position="261"/>
    </location>
</feature>
<dbReference type="Gene3D" id="3.30.420.10">
    <property type="entry name" value="Ribonuclease H-like superfamily/Ribonuclease H"/>
    <property type="match status" value="1"/>
</dbReference>
<evidence type="ECO:0000256" key="2">
    <source>
        <dbReference type="SAM" id="MobiDB-lite"/>
    </source>
</evidence>
<dbReference type="Gene3D" id="4.10.60.10">
    <property type="entry name" value="Zinc finger, CCHC-type"/>
    <property type="match status" value="1"/>
</dbReference>
<dbReference type="PANTHER" id="PTHR47481">
    <property type="match status" value="1"/>
</dbReference>
<dbReference type="InterPro" id="IPR001878">
    <property type="entry name" value="Znf_CCHC"/>
</dbReference>
<dbReference type="InterPro" id="IPR025724">
    <property type="entry name" value="GAG-pre-integrase_dom"/>
</dbReference>
<dbReference type="Pfam" id="PF07727">
    <property type="entry name" value="RVT_2"/>
    <property type="match status" value="1"/>
</dbReference>
<dbReference type="Pfam" id="PF14223">
    <property type="entry name" value="Retrotran_gag_2"/>
    <property type="match status" value="1"/>
</dbReference>
<dbReference type="Pfam" id="PF00098">
    <property type="entry name" value="zf-CCHC"/>
    <property type="match status" value="1"/>
</dbReference>
<feature type="compositionally biased region" description="Basic and acidic residues" evidence="2">
    <location>
        <begin position="636"/>
        <end position="652"/>
    </location>
</feature>
<sequence>MTNHTSTGYGPSATRFNRLLFSGDETNFEQWEVKFLGYMRLQKLKDTIDAGEDVDIDEEKNAEAYAELIQFLDDKSLSLVMRDAADDGRKALQILREHYAGSSTPRIISLYTELTSLIKRREESVTEYVIRAETATAALRNAGETVSDSLVIAMIVKGLPDCFQSFVAVITQSEKKQSISEFKVALRSFEETEKSRQHSEDSILKSSHGPPTSTTTRWKHGAFSSSHTGNNPRPATRYRHDPGPTCYNCGKPGHLSRNCQQQKRRWCNFCKKNNHTDKACRFKNFLKTKDKVSQSPESTHRNSPEEHSFAFKANSRPSTTSDWGTDLLVDCGASTHILNDMSKFSKFDHTFTPEKHTIELANGDRISVAEARGDANVKIKNSNGDSVDVILKDALFVPSFPQNIFSVQAATQNGGSISFEKDKAELVTEDKTMRFPILKQGKLYYLHSNVSNVDVDEVHLSQDLMSWHETLGHCNFDDVIKLENVVDGMKVVGKKTKRECETCVKGKMTNEINRSPRERVSTPLELVHTDLAGPITPNSHEGYKYAISFTDDFSGAMFVYFLKQKNKTVRATEQFLADCAPYGKVKTIRKVIKCRLVHFVSKDSDVNDTETQTGGFPVDEDDVTVKRPVVGKAPNMEERSECVSENKKREEIPPTDQSTINTRYPRREKKPPPHLSDYEVYQFEDKIMNSVDFCYTFSGFPQSYKEAIESNESKHWQKAMEEEMASLKENDTYTLTPLPSGKQAVGRRWVYTVKERANGSKSYKARFVAKGYSQKEGLDYHETFAPTAQLTSVRVVMQLAAQNGLMLHQMDIKTAYLNAPIDCEIYLEQPEGFEAKTENGEQLFCRLNKSLYGLKKSGRNWNKMLHSFLTLNEFEQSPSDNCLYTK</sequence>
<dbReference type="InterPro" id="IPR036397">
    <property type="entry name" value="RNaseH_sf"/>
</dbReference>
<feature type="compositionally biased region" description="Polar residues" evidence="2">
    <location>
        <begin position="223"/>
        <end position="233"/>
    </location>
</feature>
<feature type="region of interest" description="Disordered" evidence="2">
    <location>
        <begin position="636"/>
        <end position="673"/>
    </location>
</feature>
<dbReference type="InterPro" id="IPR036875">
    <property type="entry name" value="Znf_CCHC_sf"/>
</dbReference>
<dbReference type="AlphaFoldDB" id="A0AAE0YDM3"/>
<keyword evidence="1" id="KW-0863">Zinc-finger</keyword>
<dbReference type="Pfam" id="PF13976">
    <property type="entry name" value="gag_pre-integrs"/>
    <property type="match status" value="1"/>
</dbReference>
<dbReference type="EMBL" id="JAWDGP010006444">
    <property type="protein sequence ID" value="KAK3741132.1"/>
    <property type="molecule type" value="Genomic_DNA"/>
</dbReference>
<dbReference type="InterPro" id="IPR013103">
    <property type="entry name" value="RVT_2"/>
</dbReference>
<dbReference type="Pfam" id="PF22936">
    <property type="entry name" value="Pol_BBD"/>
    <property type="match status" value="1"/>
</dbReference>
<feature type="region of interest" description="Disordered" evidence="2">
    <location>
        <begin position="290"/>
        <end position="320"/>
    </location>
</feature>
<evidence type="ECO:0000256" key="1">
    <source>
        <dbReference type="PROSITE-ProRule" id="PRU00047"/>
    </source>
</evidence>
<dbReference type="InterPro" id="IPR012337">
    <property type="entry name" value="RNaseH-like_sf"/>
</dbReference>
<feature type="compositionally biased region" description="Basic and acidic residues" evidence="2">
    <location>
        <begin position="290"/>
        <end position="309"/>
    </location>
</feature>
<comment type="caution">
    <text evidence="4">The sequence shown here is derived from an EMBL/GenBank/DDBJ whole genome shotgun (WGS) entry which is preliminary data.</text>
</comment>
<evidence type="ECO:0000313" key="5">
    <source>
        <dbReference type="Proteomes" id="UP001283361"/>
    </source>
</evidence>
<keyword evidence="1" id="KW-0479">Metal-binding</keyword>
<organism evidence="4 5">
    <name type="scientific">Elysia crispata</name>
    <name type="common">lettuce slug</name>
    <dbReference type="NCBI Taxonomy" id="231223"/>
    <lineage>
        <taxon>Eukaryota</taxon>
        <taxon>Metazoa</taxon>
        <taxon>Spiralia</taxon>
        <taxon>Lophotrochozoa</taxon>
        <taxon>Mollusca</taxon>
        <taxon>Gastropoda</taxon>
        <taxon>Heterobranchia</taxon>
        <taxon>Euthyneura</taxon>
        <taxon>Panpulmonata</taxon>
        <taxon>Sacoglossa</taxon>
        <taxon>Placobranchoidea</taxon>
        <taxon>Plakobranchidae</taxon>
        <taxon>Elysia</taxon>
    </lineage>
</organism>
<dbReference type="PROSITE" id="PS50158">
    <property type="entry name" value="ZF_CCHC"/>
    <property type="match status" value="1"/>
</dbReference>
<dbReference type="SUPFAM" id="SSF53098">
    <property type="entry name" value="Ribonuclease H-like"/>
    <property type="match status" value="1"/>
</dbReference>
<dbReference type="InterPro" id="IPR054722">
    <property type="entry name" value="PolX-like_BBD"/>
</dbReference>
<keyword evidence="5" id="KW-1185">Reference proteome</keyword>
<name>A0AAE0YDM3_9GAST</name>
<evidence type="ECO:0000313" key="4">
    <source>
        <dbReference type="EMBL" id="KAK3741132.1"/>
    </source>
</evidence>